<keyword evidence="2" id="KW-1185">Reference proteome</keyword>
<evidence type="ECO:0000313" key="2">
    <source>
        <dbReference type="Proteomes" id="UP000009231"/>
    </source>
</evidence>
<dbReference type="HOGENOM" id="CLU_1607164_0_0_2"/>
<dbReference type="EMBL" id="CP002772">
    <property type="protein sequence ID" value="AEG19412.1"/>
    <property type="molecule type" value="Genomic_DNA"/>
</dbReference>
<dbReference type="AlphaFoldDB" id="F6D6H9"/>
<dbReference type="OrthoDB" id="71026at2157"/>
<accession>F6D6H9</accession>
<dbReference type="eggNOG" id="arCOG09687">
    <property type="taxonomic scope" value="Archaea"/>
</dbReference>
<sequence>MSRILKIILFIIFFAIFFEAGLISAYTIVTSQPPDVNKLITMQVDELSSLFNFGSGSIGSNQNTLNVTNPNEVATAINATGIVDGVNIQSITATTSQSTKNVDTLLVNITATGYKDVITGDNTSAQVVISPNQTYTILATATGNLSTGKTQITIDVSTLKIISTKELYSKTS</sequence>
<dbReference type="Proteomes" id="UP000009231">
    <property type="component" value="Chromosome"/>
</dbReference>
<organism evidence="1 2">
    <name type="scientific">Methanobacterium paludis (strain DSM 25820 / JCM 18151 / SWAN1)</name>
    <dbReference type="NCBI Taxonomy" id="868131"/>
    <lineage>
        <taxon>Archaea</taxon>
        <taxon>Methanobacteriati</taxon>
        <taxon>Methanobacteriota</taxon>
        <taxon>Methanomada group</taxon>
        <taxon>Methanobacteria</taxon>
        <taxon>Methanobacteriales</taxon>
        <taxon>Methanobacteriaceae</taxon>
        <taxon>Methanobacterium</taxon>
    </lineage>
</organism>
<name>F6D6H9_METPW</name>
<reference evidence="1 2" key="1">
    <citation type="journal article" date="2014" name="Int. J. Syst. Evol. Microbiol.">
        <title>Methanobacterium paludis sp. nov. and a novel strain of Methanobacterium lacus isolated from northern peatlands.</title>
        <authorList>
            <person name="Cadillo-Quiroz H."/>
            <person name="Brauer S.L."/>
            <person name="Goodson N."/>
            <person name="Yavitt J.B."/>
            <person name="Zinder S.H."/>
        </authorList>
    </citation>
    <scope>NUCLEOTIDE SEQUENCE [LARGE SCALE GENOMIC DNA]</scope>
    <source>
        <strain evidence="2">DSM 25820 / JCM 18151 / SWAN1</strain>
    </source>
</reference>
<evidence type="ECO:0000313" key="1">
    <source>
        <dbReference type="EMBL" id="AEG19412.1"/>
    </source>
</evidence>
<dbReference type="KEGG" id="mew:MSWAN_2410"/>
<gene>
    <name evidence="1" type="ordered locus">MSWAN_2410</name>
</gene>
<protein>
    <submittedName>
        <fullName evidence="1">Uncharacterized protein</fullName>
    </submittedName>
</protein>
<dbReference type="STRING" id="868131.MSWAN_2410"/>
<proteinExistence type="predicted"/>